<sequence length="747" mass="84731">MDEDLIQIYGFCWRWQKIGFGFSSIPFTFTTLILSTVLLITFTKQRPILKEKAKENLQEMEVLRQKISLQNEAAKQENCGVGQIDNFLVRSTNEDSEVEWPFPRNVGQTSEYSDDSISDDDSLIEIALPSGHYVCPREEQKLKSRPNCPEFLPESIFPQQGLMELLAEINEMNEEENLIEIDISIGSIKCSRCSVETLSIDAWNCGIVMVEVDTVTEAVEASGNGICPPEDPGELVTQKKEDKNGVKEMEEDSKEDEKAEAVKIDEDNGMKEKKKCKEEEEKEEPESVKMDEDHELKEDDEESKQEGEEEEKETVKMEEEYDSKENKDIKEKVEEKVDDWEEKEKAGETKRGKRSKKRGKGRSFVEKEGVKKKKVEDKKAKEPNTPVASSLDRPVRERKSVERLVASFEKETVKEFRVEKGRGTPLKDIPNGVICNVICLFAVGRYCDQADRLSSGSSCYNYRATCGKRAGKGRKRKREVKSSASKSGGTPAKRSVKTQRKREETLKGKETKSEPEKDESAEEEKEEESENGVPHGSENEAHEHSESEEKKDESEEESEEDTGKHRRSSKKPSSKKESATKTKTKRLKISKKSSPAASPKKTPIKSSSKHSKVDDRSDTSPRVFSRKKKNEEAAIKKSSTPMKSASKEKVTKEKTGKRVSKGKEKIKEEDSKPSEDELKNAICEILKEVDFNTATFTDILKKLARRFDTDLTTRKSSIKLMIQEELTKLADEAEEDEGEEDEGDEGQ</sequence>
<reference evidence="11 12" key="1">
    <citation type="submission" date="2020-04" db="EMBL/GenBank/DDBJ databases">
        <title>Plant Genome Project.</title>
        <authorList>
            <person name="Zhang R.-G."/>
        </authorList>
    </citation>
    <scope>NUCLEOTIDE SEQUENCE [LARGE SCALE GENOMIC DNA]</scope>
    <source>
        <strain evidence="11">YNK0</strain>
        <tissue evidence="11">Leaf</tissue>
    </source>
</reference>
<dbReference type="Gene3D" id="1.10.10.60">
    <property type="entry name" value="Homeodomain-like"/>
    <property type="match status" value="1"/>
</dbReference>
<feature type="coiled-coil region" evidence="7">
    <location>
        <begin position="50"/>
        <end position="77"/>
    </location>
</feature>
<dbReference type="PANTHER" id="PTHR13468:SF22">
    <property type="entry name" value="DEK DOMAIN-CONTAINING CHROMATIN-ASSOCIATED PROTEIN 3"/>
    <property type="match status" value="1"/>
</dbReference>
<dbReference type="PANTHER" id="PTHR13468">
    <property type="entry name" value="DEK PROTEIN"/>
    <property type="match status" value="1"/>
</dbReference>
<dbReference type="FunFam" id="1.10.10.60:FF:000220">
    <property type="entry name" value="DEK domain-containing chromatin associated protein"/>
    <property type="match status" value="1"/>
</dbReference>
<dbReference type="GO" id="GO:0006325">
    <property type="term" value="P:chromatin organization"/>
    <property type="evidence" value="ECO:0007669"/>
    <property type="project" value="UniProtKB-KW"/>
</dbReference>
<dbReference type="GO" id="GO:0042393">
    <property type="term" value="F:histone binding"/>
    <property type="evidence" value="ECO:0007669"/>
    <property type="project" value="TreeGrafter"/>
</dbReference>
<evidence type="ECO:0000256" key="2">
    <source>
        <dbReference type="ARBA" id="ARBA00022853"/>
    </source>
</evidence>
<organism evidence="11 12">
    <name type="scientific">Tetracentron sinense</name>
    <name type="common">Spur-leaf</name>
    <dbReference type="NCBI Taxonomy" id="13715"/>
    <lineage>
        <taxon>Eukaryota</taxon>
        <taxon>Viridiplantae</taxon>
        <taxon>Streptophyta</taxon>
        <taxon>Embryophyta</taxon>
        <taxon>Tracheophyta</taxon>
        <taxon>Spermatophyta</taxon>
        <taxon>Magnoliopsida</taxon>
        <taxon>Trochodendrales</taxon>
        <taxon>Trochodendraceae</taxon>
        <taxon>Tetracentron</taxon>
    </lineage>
</organism>
<keyword evidence="9" id="KW-0812">Transmembrane</keyword>
<feature type="compositionally biased region" description="Basic residues" evidence="8">
    <location>
        <begin position="564"/>
        <end position="573"/>
    </location>
</feature>
<keyword evidence="4" id="KW-0238">DNA-binding</keyword>
<keyword evidence="6" id="KW-0539">Nucleus</keyword>
<feature type="region of interest" description="Disordered" evidence="8">
    <location>
        <begin position="223"/>
        <end position="396"/>
    </location>
</feature>
<feature type="compositionally biased region" description="Basic and acidic residues" evidence="8">
    <location>
        <begin position="313"/>
        <end position="335"/>
    </location>
</feature>
<dbReference type="Proteomes" id="UP000655225">
    <property type="component" value="Unassembled WGS sequence"/>
</dbReference>
<feature type="compositionally biased region" description="Basic and acidic residues" evidence="8">
    <location>
        <begin position="255"/>
        <end position="297"/>
    </location>
</feature>
<keyword evidence="9" id="KW-0472">Membrane</keyword>
<feature type="compositionally biased region" description="Basic residues" evidence="8">
    <location>
        <begin position="582"/>
        <end position="591"/>
    </location>
</feature>
<feature type="compositionally biased region" description="Basic residues" evidence="8">
    <location>
        <begin position="351"/>
        <end position="361"/>
    </location>
</feature>
<dbReference type="SUPFAM" id="SSF109715">
    <property type="entry name" value="DEK C-terminal domain"/>
    <property type="match status" value="1"/>
</dbReference>
<dbReference type="PROSITE" id="PS51998">
    <property type="entry name" value="DEK_C"/>
    <property type="match status" value="1"/>
</dbReference>
<feature type="region of interest" description="Disordered" evidence="8">
    <location>
        <begin position="727"/>
        <end position="747"/>
    </location>
</feature>
<feature type="transmembrane region" description="Helical" evidence="9">
    <location>
        <begin position="20"/>
        <end position="42"/>
    </location>
</feature>
<evidence type="ECO:0000256" key="6">
    <source>
        <dbReference type="ARBA" id="ARBA00023242"/>
    </source>
</evidence>
<name>A0A834ZN51_TETSI</name>
<feature type="compositionally biased region" description="Basic and acidic residues" evidence="8">
    <location>
        <begin position="645"/>
        <end position="677"/>
    </location>
</feature>
<dbReference type="OMA" id="PEADKME"/>
<dbReference type="GO" id="GO:0005730">
    <property type="term" value="C:nucleolus"/>
    <property type="evidence" value="ECO:0007669"/>
    <property type="project" value="UniProtKB-SubCell"/>
</dbReference>
<feature type="compositionally biased region" description="Basic and acidic residues" evidence="8">
    <location>
        <begin position="537"/>
        <end position="553"/>
    </location>
</feature>
<comment type="caution">
    <text evidence="11">The sequence shown here is derived from an EMBL/GenBank/DDBJ whole genome shotgun (WGS) entry which is preliminary data.</text>
</comment>
<dbReference type="InterPro" id="IPR014876">
    <property type="entry name" value="DEK_C"/>
</dbReference>
<accession>A0A834ZN51</accession>
<dbReference type="InterPro" id="IPR044198">
    <property type="entry name" value="DEK"/>
</dbReference>
<keyword evidence="9" id="KW-1133">Transmembrane helix</keyword>
<feature type="compositionally biased region" description="Basic and acidic residues" evidence="8">
    <location>
        <begin position="237"/>
        <end position="248"/>
    </location>
</feature>
<keyword evidence="7" id="KW-0175">Coiled coil</keyword>
<evidence type="ECO:0000256" key="9">
    <source>
        <dbReference type="SAM" id="Phobius"/>
    </source>
</evidence>
<dbReference type="EMBL" id="JABCRI010000002">
    <property type="protein sequence ID" value="KAF8410864.1"/>
    <property type="molecule type" value="Genomic_DNA"/>
</dbReference>
<feature type="compositionally biased region" description="Basic residues" evidence="8">
    <location>
        <begin position="470"/>
        <end position="479"/>
    </location>
</feature>
<evidence type="ECO:0000256" key="5">
    <source>
        <dbReference type="ARBA" id="ARBA00023163"/>
    </source>
</evidence>
<dbReference type="GO" id="GO:0003677">
    <property type="term" value="F:DNA binding"/>
    <property type="evidence" value="ECO:0007669"/>
    <property type="project" value="UniProtKB-KW"/>
</dbReference>
<feature type="compositionally biased region" description="Acidic residues" evidence="8">
    <location>
        <begin position="298"/>
        <end position="312"/>
    </location>
</feature>
<dbReference type="GO" id="GO:2000779">
    <property type="term" value="P:regulation of double-strand break repair"/>
    <property type="evidence" value="ECO:0007669"/>
    <property type="project" value="TreeGrafter"/>
</dbReference>
<feature type="compositionally biased region" description="Acidic residues" evidence="8">
    <location>
        <begin position="732"/>
        <end position="747"/>
    </location>
</feature>
<evidence type="ECO:0000256" key="8">
    <source>
        <dbReference type="SAM" id="MobiDB-lite"/>
    </source>
</evidence>
<keyword evidence="12" id="KW-1185">Reference proteome</keyword>
<keyword evidence="3" id="KW-0805">Transcription regulation</keyword>
<keyword evidence="5" id="KW-0804">Transcription</keyword>
<evidence type="ECO:0000256" key="3">
    <source>
        <dbReference type="ARBA" id="ARBA00023015"/>
    </source>
</evidence>
<dbReference type="OrthoDB" id="370884at2759"/>
<protein>
    <recommendedName>
        <fullName evidence="10">DEK-C domain-containing protein</fullName>
    </recommendedName>
</protein>
<evidence type="ECO:0000256" key="7">
    <source>
        <dbReference type="SAM" id="Coils"/>
    </source>
</evidence>
<feature type="compositionally biased region" description="Low complexity" evidence="8">
    <location>
        <begin position="592"/>
        <end position="606"/>
    </location>
</feature>
<evidence type="ECO:0000313" key="11">
    <source>
        <dbReference type="EMBL" id="KAF8410864.1"/>
    </source>
</evidence>
<evidence type="ECO:0000256" key="1">
    <source>
        <dbReference type="ARBA" id="ARBA00004604"/>
    </source>
</evidence>
<comment type="subcellular location">
    <subcellularLocation>
        <location evidence="1">Nucleus</location>
        <location evidence="1">Nucleolus</location>
    </subcellularLocation>
</comment>
<dbReference type="Pfam" id="PF08766">
    <property type="entry name" value="DEK_C"/>
    <property type="match status" value="1"/>
</dbReference>
<evidence type="ECO:0000256" key="4">
    <source>
        <dbReference type="ARBA" id="ARBA00023125"/>
    </source>
</evidence>
<feature type="region of interest" description="Disordered" evidence="8">
    <location>
        <begin position="470"/>
        <end position="677"/>
    </location>
</feature>
<dbReference type="AlphaFoldDB" id="A0A834ZN51"/>
<feature type="compositionally biased region" description="Basic and acidic residues" evidence="8">
    <location>
        <begin position="501"/>
        <end position="515"/>
    </location>
</feature>
<proteinExistence type="predicted"/>
<feature type="compositionally biased region" description="Acidic residues" evidence="8">
    <location>
        <begin position="516"/>
        <end position="530"/>
    </location>
</feature>
<feature type="compositionally biased region" description="Basic and acidic residues" evidence="8">
    <location>
        <begin position="363"/>
        <end position="382"/>
    </location>
</feature>
<gene>
    <name evidence="11" type="ORF">HHK36_003401</name>
</gene>
<keyword evidence="2" id="KW-0156">Chromatin regulator</keyword>
<evidence type="ECO:0000259" key="10">
    <source>
        <dbReference type="PROSITE" id="PS51998"/>
    </source>
</evidence>
<feature type="domain" description="DEK-C" evidence="10">
    <location>
        <begin position="672"/>
        <end position="727"/>
    </location>
</feature>
<evidence type="ECO:0000313" key="12">
    <source>
        <dbReference type="Proteomes" id="UP000655225"/>
    </source>
</evidence>